<dbReference type="Pfam" id="PF13962">
    <property type="entry name" value="PGG"/>
    <property type="match status" value="1"/>
</dbReference>
<dbReference type="InterPro" id="IPR026961">
    <property type="entry name" value="PGG_dom"/>
</dbReference>
<evidence type="ECO:0000256" key="5">
    <source>
        <dbReference type="ARBA" id="ARBA00023043"/>
    </source>
</evidence>
<gene>
    <name evidence="9" type="ORF">NCGR_LOCUS2296</name>
</gene>
<dbReference type="GO" id="GO:0005886">
    <property type="term" value="C:plasma membrane"/>
    <property type="evidence" value="ECO:0007669"/>
    <property type="project" value="TreeGrafter"/>
</dbReference>
<dbReference type="AlphaFoldDB" id="A0A811MCI7"/>
<evidence type="ECO:0000313" key="9">
    <source>
        <dbReference type="EMBL" id="CAD6204268.1"/>
    </source>
</evidence>
<sequence length="212" mass="23816">MAQHLRGNDSLAQVINTSPPHQQQQRQEITVAQISPDAVDEIIGRYKKFPKSASDELDEFRGWLMVLNTLTASMTWNAALNPPGGVWQADDAANGYVAGSSVFRDKNIVRYHLFETFNNLGFYSSLLILVLLCINWVFRKIHIMVINILVSTDLVSLYATFFLGSSVNKKDSPLMQRSFSAAQCIYIIRNCIPHMANAKAESVVIEPINYYA</sequence>
<organism evidence="9 10">
    <name type="scientific">Miscanthus lutarioriparius</name>
    <dbReference type="NCBI Taxonomy" id="422564"/>
    <lineage>
        <taxon>Eukaryota</taxon>
        <taxon>Viridiplantae</taxon>
        <taxon>Streptophyta</taxon>
        <taxon>Embryophyta</taxon>
        <taxon>Tracheophyta</taxon>
        <taxon>Spermatophyta</taxon>
        <taxon>Magnoliopsida</taxon>
        <taxon>Liliopsida</taxon>
        <taxon>Poales</taxon>
        <taxon>Poaceae</taxon>
        <taxon>PACMAD clade</taxon>
        <taxon>Panicoideae</taxon>
        <taxon>Andropogonodae</taxon>
        <taxon>Andropogoneae</taxon>
        <taxon>Saccharinae</taxon>
        <taxon>Miscanthus</taxon>
    </lineage>
</organism>
<keyword evidence="4 7" id="KW-1133">Transmembrane helix</keyword>
<keyword evidence="3" id="KW-0677">Repeat</keyword>
<comment type="subcellular location">
    <subcellularLocation>
        <location evidence="1">Membrane</location>
        <topology evidence="1">Multi-pass membrane protein</topology>
    </subcellularLocation>
</comment>
<name>A0A811MCI7_9POAL</name>
<feature type="domain" description="PGG" evidence="8">
    <location>
        <begin position="56"/>
        <end position="167"/>
    </location>
</feature>
<reference evidence="9" key="1">
    <citation type="submission" date="2020-10" db="EMBL/GenBank/DDBJ databases">
        <authorList>
            <person name="Han B."/>
            <person name="Lu T."/>
            <person name="Zhao Q."/>
            <person name="Huang X."/>
            <person name="Zhao Y."/>
        </authorList>
    </citation>
    <scope>NUCLEOTIDE SEQUENCE</scope>
</reference>
<evidence type="ECO:0000256" key="4">
    <source>
        <dbReference type="ARBA" id="ARBA00022989"/>
    </source>
</evidence>
<proteinExistence type="predicted"/>
<dbReference type="Proteomes" id="UP000604825">
    <property type="component" value="Unassembled WGS sequence"/>
</dbReference>
<evidence type="ECO:0000259" key="8">
    <source>
        <dbReference type="Pfam" id="PF13962"/>
    </source>
</evidence>
<dbReference type="OrthoDB" id="685552at2759"/>
<dbReference type="PANTHER" id="PTHR24186:SF37">
    <property type="entry name" value="PGG DOMAIN-CONTAINING PROTEIN"/>
    <property type="match status" value="1"/>
</dbReference>
<feature type="transmembrane region" description="Helical" evidence="7">
    <location>
        <begin position="144"/>
        <end position="167"/>
    </location>
</feature>
<evidence type="ECO:0000313" key="10">
    <source>
        <dbReference type="Proteomes" id="UP000604825"/>
    </source>
</evidence>
<comment type="caution">
    <text evidence="9">The sequence shown here is derived from an EMBL/GenBank/DDBJ whole genome shotgun (WGS) entry which is preliminary data.</text>
</comment>
<evidence type="ECO:0000256" key="7">
    <source>
        <dbReference type="SAM" id="Phobius"/>
    </source>
</evidence>
<dbReference type="EMBL" id="CAJGYO010000001">
    <property type="protein sequence ID" value="CAD6204268.1"/>
    <property type="molecule type" value="Genomic_DNA"/>
</dbReference>
<dbReference type="PANTHER" id="PTHR24186">
    <property type="entry name" value="PROTEIN PHOSPHATASE 1 REGULATORY SUBUNIT"/>
    <property type="match status" value="1"/>
</dbReference>
<feature type="transmembrane region" description="Helical" evidence="7">
    <location>
        <begin position="120"/>
        <end position="138"/>
    </location>
</feature>
<evidence type="ECO:0000256" key="6">
    <source>
        <dbReference type="ARBA" id="ARBA00023136"/>
    </source>
</evidence>
<keyword evidence="2 7" id="KW-0812">Transmembrane</keyword>
<accession>A0A811MCI7</accession>
<evidence type="ECO:0000256" key="3">
    <source>
        <dbReference type="ARBA" id="ARBA00022737"/>
    </source>
</evidence>
<evidence type="ECO:0000256" key="1">
    <source>
        <dbReference type="ARBA" id="ARBA00004141"/>
    </source>
</evidence>
<keyword evidence="10" id="KW-1185">Reference proteome</keyword>
<evidence type="ECO:0000256" key="2">
    <source>
        <dbReference type="ARBA" id="ARBA00022692"/>
    </source>
</evidence>
<keyword evidence="5" id="KW-0040">ANK repeat</keyword>
<keyword evidence="6 7" id="KW-0472">Membrane</keyword>
<protein>
    <recommendedName>
        <fullName evidence="8">PGG domain-containing protein</fullName>
    </recommendedName>
</protein>